<name>A0A7S2FSZ0_9STRA</name>
<accession>A0A7S2FSZ0</accession>
<protein>
    <submittedName>
        <fullName evidence="2">Uncharacterized protein</fullName>
    </submittedName>
</protein>
<feature type="coiled-coil region" evidence="1">
    <location>
        <begin position="78"/>
        <end position="105"/>
    </location>
</feature>
<keyword evidence="1" id="KW-0175">Coiled coil</keyword>
<reference evidence="2" key="1">
    <citation type="submission" date="2021-01" db="EMBL/GenBank/DDBJ databases">
        <authorList>
            <person name="Corre E."/>
            <person name="Pelletier E."/>
            <person name="Niang G."/>
            <person name="Scheremetjew M."/>
            <person name="Finn R."/>
            <person name="Kale V."/>
            <person name="Holt S."/>
            <person name="Cochrane G."/>
            <person name="Meng A."/>
            <person name="Brown T."/>
            <person name="Cohen L."/>
        </authorList>
    </citation>
    <scope>NUCLEOTIDE SEQUENCE</scope>
    <source>
        <strain evidence="2">RCC1693</strain>
    </source>
</reference>
<dbReference type="EMBL" id="HBGT01014826">
    <property type="protein sequence ID" value="CAD9412969.1"/>
    <property type="molecule type" value="Transcribed_RNA"/>
</dbReference>
<proteinExistence type="predicted"/>
<evidence type="ECO:0000256" key="1">
    <source>
        <dbReference type="SAM" id="Coils"/>
    </source>
</evidence>
<gene>
    <name evidence="2" type="ORF">FPAR1323_LOCUS7936</name>
</gene>
<dbReference type="AlphaFoldDB" id="A0A7S2FSZ0"/>
<sequence>MDQEMNVRAKMAKLKEQKRVADEINELLTRPGEDGLNESSRKTMKNLEVAVVVSKRPGFFEYYKPAPEVEAIQKNGEIQHLVKKLNRLGGEIAQLDAESQNIEAMRKPLKMSSGPELTSLAQWNARYGTVEKPVPSGFYSGFNDAPKIYGGTEHHRAFKTQSRTMKRGRLIR</sequence>
<organism evidence="2">
    <name type="scientific">Florenciella parvula</name>
    <dbReference type="NCBI Taxonomy" id="236787"/>
    <lineage>
        <taxon>Eukaryota</taxon>
        <taxon>Sar</taxon>
        <taxon>Stramenopiles</taxon>
        <taxon>Ochrophyta</taxon>
        <taxon>Dictyochophyceae</taxon>
        <taxon>Florenciellales</taxon>
        <taxon>Florenciella</taxon>
    </lineage>
</organism>
<evidence type="ECO:0000313" key="2">
    <source>
        <dbReference type="EMBL" id="CAD9412969.1"/>
    </source>
</evidence>